<keyword evidence="6" id="KW-0479">Metal-binding</keyword>
<evidence type="ECO:0000256" key="7">
    <source>
        <dbReference type="RuleBase" id="RU003800"/>
    </source>
</evidence>
<proteinExistence type="inferred from homology"/>
<dbReference type="InterPro" id="IPR036832">
    <property type="entry name" value="PPK_N_dom_sf"/>
</dbReference>
<feature type="domain" description="Polyphosphate kinase C-terminal" evidence="11">
    <location>
        <begin position="335"/>
        <end position="499"/>
    </location>
</feature>
<feature type="domain" description="Polyphosphate kinase N-terminal" evidence="9">
    <location>
        <begin position="8"/>
        <end position="113"/>
    </location>
</feature>
<protein>
    <recommendedName>
        <fullName evidence="6 7">Polyphosphate kinase</fullName>
        <ecNumber evidence="6 7">2.7.4.1</ecNumber>
    </recommendedName>
    <alternativeName>
        <fullName evidence="6">ATP-polyphosphate phosphotransferase</fullName>
    </alternativeName>
    <alternativeName>
        <fullName evidence="6">Polyphosphoric acid kinase</fullName>
    </alternativeName>
</protein>
<dbReference type="SUPFAM" id="SSF143724">
    <property type="entry name" value="PHP14-like"/>
    <property type="match status" value="1"/>
</dbReference>
<comment type="function">
    <text evidence="6 7">Catalyzes the reversible transfer of the terminal phosphate of ATP to form a long-chain polyphosphate (polyP).</text>
</comment>
<dbReference type="Gene3D" id="3.30.870.10">
    <property type="entry name" value="Endonuclease Chain A"/>
    <property type="match status" value="2"/>
</dbReference>
<dbReference type="Gene3D" id="3.30.1840.10">
    <property type="entry name" value="Polyphosphate kinase middle domain"/>
    <property type="match status" value="1"/>
</dbReference>
<keyword evidence="1 6" id="KW-0597">Phosphoprotein</keyword>
<dbReference type="InterPro" id="IPR024953">
    <property type="entry name" value="PP_kinase_middle"/>
</dbReference>
<dbReference type="GO" id="GO:0006799">
    <property type="term" value="P:polyphosphate biosynthetic process"/>
    <property type="evidence" value="ECO:0007669"/>
    <property type="project" value="UniProtKB-UniRule"/>
</dbReference>
<dbReference type="GO" id="GO:0046872">
    <property type="term" value="F:metal ion binding"/>
    <property type="evidence" value="ECO:0007669"/>
    <property type="project" value="UniProtKB-KW"/>
</dbReference>
<dbReference type="PANTHER" id="PTHR30218:SF0">
    <property type="entry name" value="POLYPHOSPHATE KINASE"/>
    <property type="match status" value="1"/>
</dbReference>
<keyword evidence="2 6" id="KW-0808">Transferase</keyword>
<keyword evidence="13" id="KW-1185">Reference proteome</keyword>
<feature type="binding site" evidence="6">
    <location>
        <position position="567"/>
    </location>
    <ligand>
        <name>ATP</name>
        <dbReference type="ChEBI" id="CHEBI:30616"/>
    </ligand>
</feature>
<dbReference type="SUPFAM" id="SSF140356">
    <property type="entry name" value="PPK N-terminal domain-like"/>
    <property type="match status" value="1"/>
</dbReference>
<keyword evidence="4 6" id="KW-0418">Kinase</keyword>
<dbReference type="EMBL" id="JJMP01000004">
    <property type="protein sequence ID" value="RYC51574.1"/>
    <property type="molecule type" value="Genomic_DNA"/>
</dbReference>
<evidence type="ECO:0000313" key="13">
    <source>
        <dbReference type="Proteomes" id="UP000290261"/>
    </source>
</evidence>
<feature type="binding site" evidence="6">
    <location>
        <position position="408"/>
    </location>
    <ligand>
        <name>Mg(2+)</name>
        <dbReference type="ChEBI" id="CHEBI:18420"/>
    </ligand>
</feature>
<dbReference type="InterPro" id="IPR036830">
    <property type="entry name" value="PP_kinase_middle_dom_sf"/>
</dbReference>
<feature type="binding site" evidence="6">
    <location>
        <position position="471"/>
    </location>
    <ligand>
        <name>ATP</name>
        <dbReference type="ChEBI" id="CHEBI:30616"/>
    </ligand>
</feature>
<comment type="cofactor">
    <cofactor evidence="6">
        <name>Mg(2+)</name>
        <dbReference type="ChEBI" id="CHEBI:18420"/>
    </cofactor>
</comment>
<dbReference type="Pfam" id="PF02503">
    <property type="entry name" value="PP_kinase"/>
    <property type="match status" value="1"/>
</dbReference>
<dbReference type="InterPro" id="IPR025200">
    <property type="entry name" value="PPK_C_dom2"/>
</dbReference>
<keyword evidence="3 6" id="KW-0547">Nucleotide-binding</keyword>
<feature type="domain" description="Polyphosphate kinase C-terminal" evidence="10">
    <location>
        <begin position="506"/>
        <end position="678"/>
    </location>
</feature>
<gene>
    <name evidence="6" type="primary">ppk</name>
    <name evidence="12" type="ORF">DN53_12105</name>
</gene>
<evidence type="ECO:0000256" key="5">
    <source>
        <dbReference type="ARBA" id="ARBA00022840"/>
    </source>
</evidence>
<feature type="active site" description="Phosphohistidine intermediate" evidence="6">
    <location>
        <position position="438"/>
    </location>
</feature>
<dbReference type="Proteomes" id="UP000290261">
    <property type="component" value="Unassembled WGS sequence"/>
</dbReference>
<feature type="binding site" evidence="6">
    <location>
        <position position="378"/>
    </location>
    <ligand>
        <name>Mg(2+)</name>
        <dbReference type="ChEBI" id="CHEBI:18420"/>
    </ligand>
</feature>
<dbReference type="HAMAP" id="MF_00347">
    <property type="entry name" value="Polyphosphate_kinase"/>
    <property type="match status" value="1"/>
</dbReference>
<comment type="similarity">
    <text evidence="6 7">Belongs to the polyphosphate kinase 1 (PPK1) family.</text>
</comment>
<evidence type="ECO:0000259" key="9">
    <source>
        <dbReference type="Pfam" id="PF13089"/>
    </source>
</evidence>
<evidence type="ECO:0000256" key="1">
    <source>
        <dbReference type="ARBA" id="ARBA00022553"/>
    </source>
</evidence>
<dbReference type="GO" id="GO:0008976">
    <property type="term" value="F:polyphosphate kinase activity"/>
    <property type="evidence" value="ECO:0007669"/>
    <property type="project" value="UniProtKB-UniRule"/>
</dbReference>
<evidence type="ECO:0000256" key="4">
    <source>
        <dbReference type="ARBA" id="ARBA00022777"/>
    </source>
</evidence>
<evidence type="ECO:0000259" key="10">
    <source>
        <dbReference type="Pfam" id="PF13090"/>
    </source>
</evidence>
<name>A0A444VLE2_9FLAO</name>
<reference evidence="12 13" key="1">
    <citation type="submission" date="2014-04" db="EMBL/GenBank/DDBJ databases">
        <title>Whole genome of Muricauda olearia.</title>
        <authorList>
            <person name="Zhang X.-H."/>
            <person name="Tang K."/>
        </authorList>
    </citation>
    <scope>NUCLEOTIDE SEQUENCE [LARGE SCALE GENOMIC DNA]</scope>
    <source>
        <strain evidence="12 13">Th120</strain>
    </source>
</reference>
<dbReference type="Gene3D" id="1.20.58.310">
    <property type="entry name" value="Polyphosphate kinase N-terminal domain"/>
    <property type="match status" value="1"/>
</dbReference>
<keyword evidence="5 6" id="KW-0067">ATP-binding</keyword>
<dbReference type="Pfam" id="PF13090">
    <property type="entry name" value="PP_kinase_C"/>
    <property type="match status" value="1"/>
</dbReference>
<dbReference type="CDD" id="cd09164">
    <property type="entry name" value="PLDc_EcPPK1_C1_like"/>
    <property type="match status" value="1"/>
</dbReference>
<dbReference type="GO" id="GO:0009358">
    <property type="term" value="C:polyphosphate kinase complex"/>
    <property type="evidence" value="ECO:0007669"/>
    <property type="project" value="InterPro"/>
</dbReference>
<evidence type="ECO:0000259" key="8">
    <source>
        <dbReference type="Pfam" id="PF02503"/>
    </source>
</evidence>
<feature type="binding site" evidence="6">
    <location>
        <position position="46"/>
    </location>
    <ligand>
        <name>ATP</name>
        <dbReference type="ChEBI" id="CHEBI:30616"/>
    </ligand>
</feature>
<comment type="caution">
    <text evidence="12">The sequence shown here is derived from an EMBL/GenBank/DDBJ whole genome shotgun (WGS) entry which is preliminary data.</text>
</comment>
<dbReference type="RefSeq" id="WP_129654139.1">
    <property type="nucleotide sequence ID" value="NZ_ML142909.1"/>
</dbReference>
<comment type="catalytic activity">
    <reaction evidence="6 7">
        <text>[phosphate](n) + ATP = [phosphate](n+1) + ADP</text>
        <dbReference type="Rhea" id="RHEA:19573"/>
        <dbReference type="Rhea" id="RHEA-COMP:9859"/>
        <dbReference type="Rhea" id="RHEA-COMP:14280"/>
        <dbReference type="ChEBI" id="CHEBI:16838"/>
        <dbReference type="ChEBI" id="CHEBI:30616"/>
        <dbReference type="ChEBI" id="CHEBI:456216"/>
        <dbReference type="EC" id="2.7.4.1"/>
    </reaction>
</comment>
<dbReference type="InterPro" id="IPR003414">
    <property type="entry name" value="PP_kinase"/>
</dbReference>
<dbReference type="Pfam" id="PF17941">
    <property type="entry name" value="PP_kinase_C_1"/>
    <property type="match status" value="1"/>
</dbReference>
<feature type="binding site" evidence="6">
    <location>
        <position position="595"/>
    </location>
    <ligand>
        <name>ATP</name>
        <dbReference type="ChEBI" id="CHEBI:30616"/>
    </ligand>
</feature>
<evidence type="ECO:0000256" key="2">
    <source>
        <dbReference type="ARBA" id="ARBA00022679"/>
    </source>
</evidence>
<sequence length="691" mass="79999">MVKTKNEYINREISWLHFNARVLQESADKKVPLIDRLRFLGIFSNNLDEFFKVRYATVKRIVDAGKTGKSVLGGERAKDLLEEITKIVIAQQARSLEIFNEIEKELKEENIFIIDENEVNDSQAEFIRDYFFHKVNQELMTIILNDLTEFPLLKDTAAYLAVKIVMKNGSGERKHNRYALIEIPKGIDRFVVLPKEGDKNYIIILDDLIRFCLDSVFTMFEFESISAHMIKITRDAELDIDNDLSKSFIEKISSSVEHRKISDPVRFVYDKNIDKDTLQFLKEKMDIMGTDSVIPGGRYHNRRDYMGFPSLGRYDLMYDKIDPLPVKGLSMEGSLLEMIAHKDYMIYAPYHTFSYITKFLREAALDPKVRTILITVYRLANDSQIASSLINAVKNGKHVTVQIELQARFDEQANIEYANQLQAEGINLIFGVPGLKVHSKICMIEREEAEGIKRYGFISTGNFNESTAKIYTDYTLFTAHQGILKDMSKVFGFFETNYKINKYRHLIVSPHYTKSTFIKLIDREIANAKAGREAYIKIKMNSLTSYKMVDKLYEASRAGVKIQMVVRGICCLIPGVPGMSENIEAISIVDKFLEHPRLFIFGNNGDPKVYISSADWMTRNLDFRVEVGCPIYDPDIKQELLDTFEISWKDNLKARVFSEKQDNAYRQRTEGEPELRSQFELYHYYQKKLES</sequence>
<feature type="domain" description="Polyphosphate kinase middle" evidence="8">
    <location>
        <begin position="123"/>
        <end position="308"/>
    </location>
</feature>
<keyword evidence="6" id="KW-0460">Magnesium</keyword>
<accession>A0A444VLE2</accession>
<dbReference type="EC" id="2.7.4.1" evidence="6 7"/>
<dbReference type="SUPFAM" id="SSF56024">
    <property type="entry name" value="Phospholipase D/nuclease"/>
    <property type="match status" value="2"/>
</dbReference>
<evidence type="ECO:0000313" key="12">
    <source>
        <dbReference type="EMBL" id="RYC51574.1"/>
    </source>
</evidence>
<dbReference type="InterPro" id="IPR041108">
    <property type="entry name" value="PP_kinase_C_1"/>
</dbReference>
<dbReference type="GO" id="GO:0005524">
    <property type="term" value="F:ATP binding"/>
    <property type="evidence" value="ECO:0007669"/>
    <property type="project" value="UniProtKB-KW"/>
</dbReference>
<dbReference type="Pfam" id="PF13089">
    <property type="entry name" value="PP_kinase_N"/>
    <property type="match status" value="1"/>
</dbReference>
<dbReference type="NCBIfam" id="TIGR03705">
    <property type="entry name" value="poly_P_kin"/>
    <property type="match status" value="1"/>
</dbReference>
<dbReference type="AlphaFoldDB" id="A0A444VLE2"/>
<comment type="PTM">
    <text evidence="6 7">An intermediate of this reaction is the autophosphorylated ppk in which a phosphate is covalently linked to a histidine residue through a N-P bond.</text>
</comment>
<dbReference type="PIRSF" id="PIRSF015589">
    <property type="entry name" value="PP_kinase"/>
    <property type="match status" value="1"/>
</dbReference>
<organism evidence="12 13">
    <name type="scientific">Flagellimonas olearia</name>
    <dbReference type="NCBI Taxonomy" id="552546"/>
    <lineage>
        <taxon>Bacteria</taxon>
        <taxon>Pseudomonadati</taxon>
        <taxon>Bacteroidota</taxon>
        <taxon>Flavobacteriia</taxon>
        <taxon>Flavobacteriales</taxon>
        <taxon>Flavobacteriaceae</taxon>
        <taxon>Flagellimonas</taxon>
    </lineage>
</organism>
<evidence type="ECO:0000256" key="6">
    <source>
        <dbReference type="HAMAP-Rule" id="MF_00347"/>
    </source>
</evidence>
<dbReference type="NCBIfam" id="NF003917">
    <property type="entry name" value="PRK05443.1-1"/>
    <property type="match status" value="1"/>
</dbReference>
<dbReference type="InterPro" id="IPR025198">
    <property type="entry name" value="PPK_N_dom"/>
</dbReference>
<evidence type="ECO:0000259" key="11">
    <source>
        <dbReference type="Pfam" id="PF17941"/>
    </source>
</evidence>
<dbReference type="PANTHER" id="PTHR30218">
    <property type="entry name" value="POLYPHOSPHATE KINASE"/>
    <property type="match status" value="1"/>
</dbReference>
<evidence type="ECO:0000256" key="3">
    <source>
        <dbReference type="ARBA" id="ARBA00022741"/>
    </source>
</evidence>
<dbReference type="CDD" id="cd09167">
    <property type="entry name" value="PLDc_EcPPK1_C2_like"/>
    <property type="match status" value="1"/>
</dbReference>